<dbReference type="InterPro" id="IPR021858">
    <property type="entry name" value="Fun_TF"/>
</dbReference>
<dbReference type="Pfam" id="PF00172">
    <property type="entry name" value="Zn_clus"/>
    <property type="match status" value="1"/>
</dbReference>
<dbReference type="InterPro" id="IPR036864">
    <property type="entry name" value="Zn2-C6_fun-type_DNA-bd_sf"/>
</dbReference>
<evidence type="ECO:0000259" key="4">
    <source>
        <dbReference type="PROSITE" id="PS50048"/>
    </source>
</evidence>
<sequence>MKGCYTCERRRIRCDRASPSCRKCHEKGLECPGYGQRLRWAGGAATRGRLLQIQEPPPPQDDSTSSPATPSWMHSTSWDALAGAPLNRLIDHWERNIACRMVWIDSPSNPYRVLVAPLARVIPVIGLALAAVSSQHASGREEAALSERCRNEAVAMISAYVRSVADGGGQLLDREPVEWVLAAMMLLSCYEMTDSGAAAADFHRRAARSLVNTFDAAGPGRDSKLFAFLRNQLAIHDVFACTTSFDPSTMHDVVLPGRDDRTVLFSTYLVYLLDVTILSRVAVPSRARSLRMGLTMRHVQARFDIARGETLMASGPLLNTSAIHRRDFICVVNITHHAALLYAARCLELDGDEDARAGHLDSLFDQLAAMTAPEDWLHCIAWSLFIAGVESHGDASRQAIVTGLYEQLYEGMRFRNFRDALDFLRQFWAETNEDWRGTAKVWEGAGHTVLLP</sequence>
<dbReference type="SUPFAM" id="SSF57701">
    <property type="entry name" value="Zn2/Cys6 DNA-binding domain"/>
    <property type="match status" value="1"/>
</dbReference>
<reference evidence="5" key="1">
    <citation type="journal article" date="2021" name="Nat. Commun.">
        <title>Genetic determinants of endophytism in the Arabidopsis root mycobiome.</title>
        <authorList>
            <person name="Mesny F."/>
            <person name="Miyauchi S."/>
            <person name="Thiergart T."/>
            <person name="Pickel B."/>
            <person name="Atanasova L."/>
            <person name="Karlsson M."/>
            <person name="Huettel B."/>
            <person name="Barry K.W."/>
            <person name="Haridas S."/>
            <person name="Chen C."/>
            <person name="Bauer D."/>
            <person name="Andreopoulos W."/>
            <person name="Pangilinan J."/>
            <person name="LaButti K."/>
            <person name="Riley R."/>
            <person name="Lipzen A."/>
            <person name="Clum A."/>
            <person name="Drula E."/>
            <person name="Henrissat B."/>
            <person name="Kohler A."/>
            <person name="Grigoriev I.V."/>
            <person name="Martin F.M."/>
            <person name="Hacquard S."/>
        </authorList>
    </citation>
    <scope>NUCLEOTIDE SEQUENCE</scope>
    <source>
        <strain evidence="5">MPI-SDFR-AT-0117</strain>
    </source>
</reference>
<organism evidence="5 6">
    <name type="scientific">Plectosphaerella plurivora</name>
    <dbReference type="NCBI Taxonomy" id="936078"/>
    <lineage>
        <taxon>Eukaryota</taxon>
        <taxon>Fungi</taxon>
        <taxon>Dikarya</taxon>
        <taxon>Ascomycota</taxon>
        <taxon>Pezizomycotina</taxon>
        <taxon>Sordariomycetes</taxon>
        <taxon>Hypocreomycetidae</taxon>
        <taxon>Glomerellales</taxon>
        <taxon>Plectosphaerellaceae</taxon>
        <taxon>Plectosphaerella</taxon>
    </lineage>
</organism>
<dbReference type="GO" id="GO:0008270">
    <property type="term" value="F:zinc ion binding"/>
    <property type="evidence" value="ECO:0007669"/>
    <property type="project" value="InterPro"/>
</dbReference>
<dbReference type="GO" id="GO:0045944">
    <property type="term" value="P:positive regulation of transcription by RNA polymerase II"/>
    <property type="evidence" value="ECO:0007669"/>
    <property type="project" value="TreeGrafter"/>
</dbReference>
<dbReference type="CDD" id="cd00067">
    <property type="entry name" value="GAL4"/>
    <property type="match status" value="1"/>
</dbReference>
<evidence type="ECO:0000313" key="6">
    <source>
        <dbReference type="Proteomes" id="UP000770015"/>
    </source>
</evidence>
<dbReference type="OrthoDB" id="3251668at2759"/>
<dbReference type="Pfam" id="PF11951">
    <property type="entry name" value="Fungal_trans_2"/>
    <property type="match status" value="1"/>
</dbReference>
<evidence type="ECO:0000313" key="5">
    <source>
        <dbReference type="EMBL" id="KAH6663937.1"/>
    </source>
</evidence>
<keyword evidence="6" id="KW-1185">Reference proteome</keyword>
<dbReference type="Proteomes" id="UP000770015">
    <property type="component" value="Unassembled WGS sequence"/>
</dbReference>
<feature type="domain" description="Zn(2)-C6 fungal-type" evidence="4">
    <location>
        <begin position="3"/>
        <end position="31"/>
    </location>
</feature>
<dbReference type="SMART" id="SM00066">
    <property type="entry name" value="GAL4"/>
    <property type="match status" value="1"/>
</dbReference>
<dbReference type="InterPro" id="IPR001138">
    <property type="entry name" value="Zn2Cys6_DnaBD"/>
</dbReference>
<dbReference type="Gene3D" id="4.10.240.10">
    <property type="entry name" value="Zn(2)-C6 fungal-type DNA-binding domain"/>
    <property type="match status" value="1"/>
</dbReference>
<evidence type="ECO:0000256" key="3">
    <source>
        <dbReference type="SAM" id="MobiDB-lite"/>
    </source>
</evidence>
<feature type="compositionally biased region" description="Low complexity" evidence="3">
    <location>
        <begin position="61"/>
        <end position="71"/>
    </location>
</feature>
<accession>A0A9P9A6Q4</accession>
<proteinExistence type="predicted"/>
<protein>
    <recommendedName>
        <fullName evidence="4">Zn(2)-C6 fungal-type domain-containing protein</fullName>
    </recommendedName>
</protein>
<dbReference type="EMBL" id="JAGSXJ010000041">
    <property type="protein sequence ID" value="KAH6663937.1"/>
    <property type="molecule type" value="Genomic_DNA"/>
</dbReference>
<dbReference type="AlphaFoldDB" id="A0A9P9A6Q4"/>
<dbReference type="GO" id="GO:0000981">
    <property type="term" value="F:DNA-binding transcription factor activity, RNA polymerase II-specific"/>
    <property type="evidence" value="ECO:0007669"/>
    <property type="project" value="InterPro"/>
</dbReference>
<dbReference type="PROSITE" id="PS50048">
    <property type="entry name" value="ZN2_CY6_FUNGAL_2"/>
    <property type="match status" value="1"/>
</dbReference>
<dbReference type="GO" id="GO:0005634">
    <property type="term" value="C:nucleus"/>
    <property type="evidence" value="ECO:0007669"/>
    <property type="project" value="UniProtKB-SubCell"/>
</dbReference>
<dbReference type="GO" id="GO:0000976">
    <property type="term" value="F:transcription cis-regulatory region binding"/>
    <property type="evidence" value="ECO:0007669"/>
    <property type="project" value="TreeGrafter"/>
</dbReference>
<dbReference type="PANTHER" id="PTHR37534:SF15">
    <property type="entry name" value="ZN(II)2CYS6 TRANSCRIPTION FACTOR (EUROFUNG)"/>
    <property type="match status" value="1"/>
</dbReference>
<keyword evidence="2" id="KW-0539">Nucleus</keyword>
<gene>
    <name evidence="5" type="ORF">F5X68DRAFT_61056</name>
</gene>
<feature type="region of interest" description="Disordered" evidence="3">
    <location>
        <begin position="52"/>
        <end position="74"/>
    </location>
</feature>
<evidence type="ECO:0000256" key="1">
    <source>
        <dbReference type="ARBA" id="ARBA00004123"/>
    </source>
</evidence>
<dbReference type="PANTHER" id="PTHR37534">
    <property type="entry name" value="TRANSCRIPTIONAL ACTIVATOR PROTEIN UGA3"/>
    <property type="match status" value="1"/>
</dbReference>
<name>A0A9P9A6Q4_9PEZI</name>
<comment type="subcellular location">
    <subcellularLocation>
        <location evidence="1">Nucleus</location>
    </subcellularLocation>
</comment>
<evidence type="ECO:0000256" key="2">
    <source>
        <dbReference type="ARBA" id="ARBA00023242"/>
    </source>
</evidence>
<comment type="caution">
    <text evidence="5">The sequence shown here is derived from an EMBL/GenBank/DDBJ whole genome shotgun (WGS) entry which is preliminary data.</text>
</comment>